<dbReference type="EMBL" id="CP102173">
    <property type="protein sequence ID" value="UUP12807.1"/>
    <property type="molecule type" value="Genomic_DNA"/>
</dbReference>
<dbReference type="PANTHER" id="PTHR20861:SF1">
    <property type="entry name" value="HOMOSERINE KINASE"/>
    <property type="match status" value="1"/>
</dbReference>
<dbReference type="Pfam" id="PF00288">
    <property type="entry name" value="GHMP_kinases_N"/>
    <property type="match status" value="1"/>
</dbReference>
<keyword evidence="13" id="KW-0963">Cytoplasm</keyword>
<keyword evidence="16" id="KW-1185">Reference proteome</keyword>
<dbReference type="HAMAP" id="MF_00384">
    <property type="entry name" value="Homoser_kinase"/>
    <property type="match status" value="1"/>
</dbReference>
<evidence type="ECO:0000256" key="1">
    <source>
        <dbReference type="ARBA" id="ARBA00005015"/>
    </source>
</evidence>
<keyword evidence="5 13" id="KW-0028">Amino-acid biosynthesis</keyword>
<comment type="pathway">
    <text evidence="1 13">Amino-acid biosynthesis; L-threonine biosynthesis; L-threonine from L-aspartate: step 4/5.</text>
</comment>
<dbReference type="InterPro" id="IPR006204">
    <property type="entry name" value="GHMP_kinase_N_dom"/>
</dbReference>
<sequence>MSFVDGPVTVRVPASSANLGPGFDALGLAVALHDEITAEVIDDGLEVRVSGEGKDGVPLDETHLVVEAMHAAFDLMGGRPPGLRLTCVNVIPHGRGLGSSAAAIVGGIVLARAMVDGGDELLDDAAAYQLAVDLEGHPDNVAAAFFGGLTIAWIDGAAAEVERLTTDVDVTVFIPPSAVSTAKARGLLPETVPHRDAALNAGRSALLVAALTGRPHRLISATEDRIHQSYRAEAMPDSYKLLRQLRVDGVPTIISGAGPTVLAFARGVAEAAPQGWTVHELAVDADGATVVRP</sequence>
<dbReference type="SUPFAM" id="SSF54211">
    <property type="entry name" value="Ribosomal protein S5 domain 2-like"/>
    <property type="match status" value="1"/>
</dbReference>
<dbReference type="GO" id="GO:0004413">
    <property type="term" value="F:homoserine kinase activity"/>
    <property type="evidence" value="ECO:0007669"/>
    <property type="project" value="UniProtKB-EC"/>
</dbReference>
<evidence type="ECO:0000256" key="6">
    <source>
        <dbReference type="ARBA" id="ARBA00022679"/>
    </source>
</evidence>
<dbReference type="Gene3D" id="3.30.230.10">
    <property type="match status" value="1"/>
</dbReference>
<keyword evidence="10 13" id="KW-0067">ATP-binding</keyword>
<dbReference type="InterPro" id="IPR020568">
    <property type="entry name" value="Ribosomal_Su5_D2-typ_SF"/>
</dbReference>
<evidence type="ECO:0000256" key="7">
    <source>
        <dbReference type="ARBA" id="ARBA00022697"/>
    </source>
</evidence>
<name>A0ABY5M7R1_9ACTN</name>
<dbReference type="InterPro" id="IPR014721">
    <property type="entry name" value="Ribsml_uS5_D2-typ_fold_subgr"/>
</dbReference>
<dbReference type="InterPro" id="IPR006203">
    <property type="entry name" value="GHMP_knse_ATP-bd_CS"/>
</dbReference>
<dbReference type="PIRSF" id="PIRSF000676">
    <property type="entry name" value="Homoser_kin"/>
    <property type="match status" value="1"/>
</dbReference>
<keyword evidence="9 13" id="KW-0418">Kinase</keyword>
<dbReference type="PRINTS" id="PR00958">
    <property type="entry name" value="HOMSERKINASE"/>
</dbReference>
<protein>
    <recommendedName>
        <fullName evidence="4 13">Homoserine kinase</fullName>
        <shortName evidence="13">HK</shortName>
        <shortName evidence="13">HSK</shortName>
        <ecNumber evidence="3 13">2.7.1.39</ecNumber>
    </recommendedName>
</protein>
<evidence type="ECO:0000256" key="9">
    <source>
        <dbReference type="ARBA" id="ARBA00022777"/>
    </source>
</evidence>
<evidence type="ECO:0000256" key="8">
    <source>
        <dbReference type="ARBA" id="ARBA00022741"/>
    </source>
</evidence>
<evidence type="ECO:0000256" key="12">
    <source>
        <dbReference type="ARBA" id="ARBA00049954"/>
    </source>
</evidence>
<keyword evidence="6 13" id="KW-0808">Transferase</keyword>
<dbReference type="PROSITE" id="PS00627">
    <property type="entry name" value="GHMP_KINASES_ATP"/>
    <property type="match status" value="1"/>
</dbReference>
<dbReference type="InterPro" id="IPR036554">
    <property type="entry name" value="GHMP_kinase_C_sf"/>
</dbReference>
<evidence type="ECO:0000256" key="2">
    <source>
        <dbReference type="ARBA" id="ARBA00007370"/>
    </source>
</evidence>
<dbReference type="PANTHER" id="PTHR20861">
    <property type="entry name" value="HOMOSERINE/4-DIPHOSPHOCYTIDYL-2-C-METHYL-D-ERYTHRITOL KINASE"/>
    <property type="match status" value="1"/>
</dbReference>
<evidence type="ECO:0000259" key="14">
    <source>
        <dbReference type="Pfam" id="PF00288"/>
    </source>
</evidence>
<accession>A0ABY5M7R1</accession>
<evidence type="ECO:0000256" key="10">
    <source>
        <dbReference type="ARBA" id="ARBA00022840"/>
    </source>
</evidence>
<feature type="domain" description="GHMP kinase N-terminal" evidence="14">
    <location>
        <begin position="64"/>
        <end position="148"/>
    </location>
</feature>
<dbReference type="InterPro" id="IPR000870">
    <property type="entry name" value="Homoserine_kinase"/>
</dbReference>
<comment type="function">
    <text evidence="12 13">Catalyzes the ATP-dependent phosphorylation of L-homoserine to L-homoserine phosphate.</text>
</comment>
<evidence type="ECO:0000256" key="3">
    <source>
        <dbReference type="ARBA" id="ARBA00012078"/>
    </source>
</evidence>
<evidence type="ECO:0000256" key="11">
    <source>
        <dbReference type="ARBA" id="ARBA00049375"/>
    </source>
</evidence>
<organism evidence="15 16">
    <name type="scientific">Aeromicrobium wangtongii</name>
    <dbReference type="NCBI Taxonomy" id="2969247"/>
    <lineage>
        <taxon>Bacteria</taxon>
        <taxon>Bacillati</taxon>
        <taxon>Actinomycetota</taxon>
        <taxon>Actinomycetes</taxon>
        <taxon>Propionibacteriales</taxon>
        <taxon>Nocardioidaceae</taxon>
        <taxon>Aeromicrobium</taxon>
    </lineage>
</organism>
<evidence type="ECO:0000256" key="13">
    <source>
        <dbReference type="HAMAP-Rule" id="MF_00384"/>
    </source>
</evidence>
<evidence type="ECO:0000313" key="15">
    <source>
        <dbReference type="EMBL" id="UUP12807.1"/>
    </source>
</evidence>
<dbReference type="EC" id="2.7.1.39" evidence="3 13"/>
<evidence type="ECO:0000256" key="5">
    <source>
        <dbReference type="ARBA" id="ARBA00022605"/>
    </source>
</evidence>
<dbReference type="Proteomes" id="UP001316184">
    <property type="component" value="Chromosome"/>
</dbReference>
<dbReference type="Gene3D" id="3.30.70.890">
    <property type="entry name" value="GHMP kinase, C-terminal domain"/>
    <property type="match status" value="1"/>
</dbReference>
<comment type="similarity">
    <text evidence="2 13">Belongs to the GHMP kinase family. Homoserine kinase subfamily.</text>
</comment>
<feature type="binding site" evidence="13">
    <location>
        <begin position="92"/>
        <end position="102"/>
    </location>
    <ligand>
        <name>ATP</name>
        <dbReference type="ChEBI" id="CHEBI:30616"/>
    </ligand>
</feature>
<reference evidence="15 16" key="1">
    <citation type="submission" date="2022-08" db="EMBL/GenBank/DDBJ databases">
        <title>novel species in genus Aeromicrobium.</title>
        <authorList>
            <person name="Ye L."/>
        </authorList>
    </citation>
    <scope>NUCLEOTIDE SEQUENCE [LARGE SCALE GENOMIC DNA]</scope>
    <source>
        <strain evidence="16">zg-Y1379</strain>
    </source>
</reference>
<gene>
    <name evidence="13 15" type="primary">thrB</name>
    <name evidence="15" type="ORF">NQV15_13210</name>
</gene>
<keyword evidence="7 13" id="KW-0791">Threonine biosynthesis</keyword>
<evidence type="ECO:0000313" key="16">
    <source>
        <dbReference type="Proteomes" id="UP001316184"/>
    </source>
</evidence>
<comment type="subcellular location">
    <subcellularLocation>
        <location evidence="13">Cytoplasm</location>
    </subcellularLocation>
</comment>
<proteinExistence type="inferred from homology"/>
<evidence type="ECO:0000256" key="4">
    <source>
        <dbReference type="ARBA" id="ARBA00017858"/>
    </source>
</evidence>
<keyword evidence="8 13" id="KW-0547">Nucleotide-binding</keyword>
<dbReference type="RefSeq" id="WP_232401843.1">
    <property type="nucleotide sequence ID" value="NZ_CP102173.1"/>
</dbReference>
<dbReference type="SUPFAM" id="SSF55060">
    <property type="entry name" value="GHMP Kinase, C-terminal domain"/>
    <property type="match status" value="1"/>
</dbReference>
<dbReference type="NCBIfam" id="TIGR00191">
    <property type="entry name" value="thrB"/>
    <property type="match status" value="1"/>
</dbReference>
<comment type="catalytic activity">
    <reaction evidence="11 13">
        <text>L-homoserine + ATP = O-phospho-L-homoserine + ADP + H(+)</text>
        <dbReference type="Rhea" id="RHEA:13985"/>
        <dbReference type="ChEBI" id="CHEBI:15378"/>
        <dbReference type="ChEBI" id="CHEBI:30616"/>
        <dbReference type="ChEBI" id="CHEBI:57476"/>
        <dbReference type="ChEBI" id="CHEBI:57590"/>
        <dbReference type="ChEBI" id="CHEBI:456216"/>
        <dbReference type="EC" id="2.7.1.39"/>
    </reaction>
</comment>